<dbReference type="GO" id="GO:1902600">
    <property type="term" value="P:proton transmembrane transport"/>
    <property type="evidence" value="ECO:0007669"/>
    <property type="project" value="InterPro"/>
</dbReference>
<dbReference type="InterPro" id="IPR006153">
    <property type="entry name" value="Cation/H_exchanger_TM"/>
</dbReference>
<evidence type="ECO:0000256" key="6">
    <source>
        <dbReference type="ARBA" id="ARBA00023053"/>
    </source>
</evidence>
<dbReference type="EMBL" id="LVJN01000020">
    <property type="protein sequence ID" value="OSM01506.1"/>
    <property type="molecule type" value="Genomic_DNA"/>
</dbReference>
<keyword evidence="7" id="KW-0406">Ion transport</keyword>
<feature type="transmembrane region" description="Helical" evidence="10">
    <location>
        <begin position="53"/>
        <end position="71"/>
    </location>
</feature>
<comment type="subcellular location">
    <subcellularLocation>
        <location evidence="1">Membrane</location>
        <topology evidence="1">Multi-pass membrane protein</topology>
    </subcellularLocation>
</comment>
<evidence type="ECO:0000256" key="1">
    <source>
        <dbReference type="ARBA" id="ARBA00004141"/>
    </source>
</evidence>
<keyword evidence="5 10" id="KW-1133">Transmembrane helix</keyword>
<dbReference type="Pfam" id="PF00999">
    <property type="entry name" value="Na_H_Exchanger"/>
    <property type="match status" value="1"/>
</dbReference>
<evidence type="ECO:0000256" key="8">
    <source>
        <dbReference type="ARBA" id="ARBA00023136"/>
    </source>
</evidence>
<gene>
    <name evidence="12" type="ORF">MAIT1_01492</name>
</gene>
<feature type="transmembrane region" description="Helical" evidence="10">
    <location>
        <begin position="117"/>
        <end position="137"/>
    </location>
</feature>
<evidence type="ECO:0000256" key="4">
    <source>
        <dbReference type="ARBA" id="ARBA00022692"/>
    </source>
</evidence>
<feature type="transmembrane region" description="Helical" evidence="10">
    <location>
        <begin position="230"/>
        <end position="250"/>
    </location>
</feature>
<name>A0A1Y2K1K1_9PROT</name>
<dbReference type="OrthoDB" id="9793589at2"/>
<dbReference type="AlphaFoldDB" id="A0A1Y2K1K1"/>
<feature type="transmembrane region" description="Helical" evidence="10">
    <location>
        <begin position="190"/>
        <end position="210"/>
    </location>
</feature>
<dbReference type="RefSeq" id="WP_085442956.1">
    <property type="nucleotide sequence ID" value="NZ_LVJN01000020.1"/>
</dbReference>
<proteinExistence type="predicted"/>
<feature type="transmembrane region" description="Helical" evidence="10">
    <location>
        <begin position="6"/>
        <end position="23"/>
    </location>
</feature>
<evidence type="ECO:0000256" key="7">
    <source>
        <dbReference type="ARBA" id="ARBA00023065"/>
    </source>
</evidence>
<organism evidence="12 13">
    <name type="scientific">Magnetofaba australis IT-1</name>
    <dbReference type="NCBI Taxonomy" id="1434232"/>
    <lineage>
        <taxon>Bacteria</taxon>
        <taxon>Pseudomonadati</taxon>
        <taxon>Pseudomonadota</taxon>
        <taxon>Magnetococcia</taxon>
        <taxon>Magnetococcales</taxon>
        <taxon>Magnetococcaceae</taxon>
        <taxon>Magnetofaba</taxon>
    </lineage>
</organism>
<dbReference type="PANTHER" id="PTHR43562:SF3">
    <property type="entry name" value="SODIUM ION_PROTON EXCHANGER (EUROFUNG)"/>
    <property type="match status" value="1"/>
</dbReference>
<evidence type="ECO:0000256" key="2">
    <source>
        <dbReference type="ARBA" id="ARBA00022448"/>
    </source>
</evidence>
<feature type="domain" description="Cation/H+ exchanger transmembrane" evidence="11">
    <location>
        <begin position="16"/>
        <end position="401"/>
    </location>
</feature>
<evidence type="ECO:0000256" key="9">
    <source>
        <dbReference type="ARBA" id="ARBA00023201"/>
    </source>
</evidence>
<feature type="transmembrane region" description="Helical" evidence="10">
    <location>
        <begin position="91"/>
        <end position="111"/>
    </location>
</feature>
<dbReference type="GO" id="GO:0006814">
    <property type="term" value="P:sodium ion transport"/>
    <property type="evidence" value="ECO:0007669"/>
    <property type="project" value="UniProtKB-KW"/>
</dbReference>
<accession>A0A1Y2K1K1</accession>
<keyword evidence="3" id="KW-0050">Antiport</keyword>
<dbReference type="InterPro" id="IPR038770">
    <property type="entry name" value="Na+/solute_symporter_sf"/>
</dbReference>
<keyword evidence="9" id="KW-0739">Sodium transport</keyword>
<feature type="transmembrane region" description="Helical" evidence="10">
    <location>
        <begin position="388"/>
        <end position="411"/>
    </location>
</feature>
<feature type="transmembrane region" description="Helical" evidence="10">
    <location>
        <begin position="158"/>
        <end position="178"/>
    </location>
</feature>
<protein>
    <submittedName>
        <fullName evidence="12">Putative proton/sodium antiporter</fullName>
    </submittedName>
</protein>
<dbReference type="Gene3D" id="1.20.1530.20">
    <property type="match status" value="1"/>
</dbReference>
<reference evidence="12 13" key="1">
    <citation type="journal article" date="2016" name="BMC Genomics">
        <title>Combined genomic and structural analyses of a cultured magnetotactic bacterium reveals its niche adaptation to a dynamic environment.</title>
        <authorList>
            <person name="Araujo A.C."/>
            <person name="Morillo V."/>
            <person name="Cypriano J."/>
            <person name="Teixeira L.C."/>
            <person name="Leao P."/>
            <person name="Lyra S."/>
            <person name="Almeida L.G."/>
            <person name="Bazylinski D.A."/>
            <person name="Vasconcellos A.T."/>
            <person name="Abreu F."/>
            <person name="Lins U."/>
        </authorList>
    </citation>
    <scope>NUCLEOTIDE SEQUENCE [LARGE SCALE GENOMIC DNA]</scope>
    <source>
        <strain evidence="12 13">IT-1</strain>
    </source>
</reference>
<dbReference type="GO" id="GO:0015297">
    <property type="term" value="F:antiporter activity"/>
    <property type="evidence" value="ECO:0007669"/>
    <property type="project" value="UniProtKB-KW"/>
</dbReference>
<keyword evidence="8 10" id="KW-0472">Membrane</keyword>
<dbReference type="Proteomes" id="UP000194003">
    <property type="component" value="Unassembled WGS sequence"/>
</dbReference>
<keyword evidence="13" id="KW-1185">Reference proteome</keyword>
<evidence type="ECO:0000313" key="13">
    <source>
        <dbReference type="Proteomes" id="UP000194003"/>
    </source>
</evidence>
<evidence type="ECO:0000256" key="3">
    <source>
        <dbReference type="ARBA" id="ARBA00022449"/>
    </source>
</evidence>
<dbReference type="STRING" id="1434232.MAIT1_01492"/>
<dbReference type="GO" id="GO:0016020">
    <property type="term" value="C:membrane"/>
    <property type="evidence" value="ECO:0007669"/>
    <property type="project" value="UniProtKB-SubCell"/>
</dbReference>
<evidence type="ECO:0000259" key="11">
    <source>
        <dbReference type="Pfam" id="PF00999"/>
    </source>
</evidence>
<feature type="transmembrane region" description="Helical" evidence="10">
    <location>
        <begin position="320"/>
        <end position="339"/>
    </location>
</feature>
<keyword evidence="4 10" id="KW-0812">Transmembrane</keyword>
<evidence type="ECO:0000313" key="12">
    <source>
        <dbReference type="EMBL" id="OSM01506.1"/>
    </source>
</evidence>
<sequence length="424" mass="45748">MELQFYYTLMAGAGILLSVRLISRYIRVPEPLLFMIVGAGFAATGVMNKDNHTLEALSMVAITLVMFHTGLGESSVSEFFRSVVKNMRVAVVAAMGPWIGAFVAVNFILGLTMQEAVVAGAVFTATALPFTLGLLRSRRLISSPAAKSAIAAATTDDVLASLVGTFTAILLAAAAGGGESASASAVAMEVGSKVGMVLLFFGLIFLLSWLIDPKPHRDGFVDLHNFTRIFYEHGITPSFIILILAVVIFFGEVVFHVHYAISALMVGILFKRDLFYNTEKCREDRHAPTFDNFEATLHPIVHNIEPFFFLYLGLHLDVTLLTPAAIWAGFVIFALVAVMQYISAYSSGRWVGLDHANGKLLGVCMMPRDVIAFVVLSINADALPDDSVLFLACIMAIGLLNLATTVGLLLFKPGDDAPDEAHGH</sequence>
<keyword evidence="6" id="KW-0915">Sodium</keyword>
<evidence type="ECO:0000256" key="5">
    <source>
        <dbReference type="ARBA" id="ARBA00022989"/>
    </source>
</evidence>
<feature type="transmembrane region" description="Helical" evidence="10">
    <location>
        <begin position="30"/>
        <end position="47"/>
    </location>
</feature>
<dbReference type="PANTHER" id="PTHR43562">
    <property type="entry name" value="NAPA-TYPE SODIUM/HYDROGEN ANTIPORTER"/>
    <property type="match status" value="1"/>
</dbReference>
<evidence type="ECO:0000256" key="10">
    <source>
        <dbReference type="SAM" id="Phobius"/>
    </source>
</evidence>
<keyword evidence="2" id="KW-0813">Transport</keyword>
<comment type="caution">
    <text evidence="12">The sequence shown here is derived from an EMBL/GenBank/DDBJ whole genome shotgun (WGS) entry which is preliminary data.</text>
</comment>